<dbReference type="NCBIfam" id="NF008221">
    <property type="entry name" value="PRK10992.1"/>
    <property type="match status" value="1"/>
</dbReference>
<comment type="caution">
    <text evidence="6">The sequence shown here is derived from an EMBL/GenBank/DDBJ whole genome shotgun (WGS) entry which is preliminary data.</text>
</comment>
<dbReference type="InterPro" id="IPR012312">
    <property type="entry name" value="Hemerythrin-like"/>
</dbReference>
<dbReference type="Pfam" id="PF04405">
    <property type="entry name" value="ScdA_N"/>
    <property type="match status" value="1"/>
</dbReference>
<keyword evidence="3" id="KW-0479">Metal-binding</keyword>
<evidence type="ECO:0000256" key="4">
    <source>
        <dbReference type="ARBA" id="ARBA00023004"/>
    </source>
</evidence>
<keyword evidence="4" id="KW-0408">Iron</keyword>
<keyword evidence="7" id="KW-1185">Reference proteome</keyword>
<dbReference type="NCBIfam" id="TIGR03652">
    <property type="entry name" value="FeS_repair_RIC"/>
    <property type="match status" value="1"/>
</dbReference>
<accession>A0ABU9YKR1</accession>
<dbReference type="PANTHER" id="PTHR36438">
    <property type="entry name" value="IRON-SULFUR CLUSTER REPAIR PROTEIN YTFE"/>
    <property type="match status" value="1"/>
</dbReference>
<feature type="domain" description="Hemerythrin-like" evidence="5">
    <location>
        <begin position="87"/>
        <end position="225"/>
    </location>
</feature>
<evidence type="ECO:0000313" key="7">
    <source>
        <dbReference type="Proteomes" id="UP001413721"/>
    </source>
</evidence>
<gene>
    <name evidence="6" type="primary">ytfE</name>
    <name evidence="6" type="ORF">WG926_13885</name>
</gene>
<dbReference type="Proteomes" id="UP001413721">
    <property type="component" value="Unassembled WGS sequence"/>
</dbReference>
<reference evidence="6 7" key="1">
    <citation type="submission" date="2024-03" db="EMBL/GenBank/DDBJ databases">
        <title>High-quality draft genome sequencing of Tistrella sp. BH-R2-4.</title>
        <authorList>
            <person name="Dong C."/>
        </authorList>
    </citation>
    <scope>NUCLEOTIDE SEQUENCE [LARGE SCALE GENOMIC DNA]</scope>
    <source>
        <strain evidence="6 7">BH-R2-4</strain>
    </source>
</reference>
<dbReference type="PANTHER" id="PTHR36438:SF1">
    <property type="entry name" value="IRON-SULFUR CLUSTER REPAIR PROTEIN YTFE"/>
    <property type="match status" value="1"/>
</dbReference>
<proteinExistence type="predicted"/>
<protein>
    <submittedName>
        <fullName evidence="6">Iron-sulfur cluster repair protein YtfE</fullName>
    </submittedName>
</protein>
<sequence length="232" mass="25217">MTSQCQPAAAPAAPFRDRALGEIAASLPGATAVFRHHRLDFCCGGDVPLDQAAARRGVDPAVIEAALGALEPDEVNAADLPTDALIDHILVCYHEAHRRDLPELILLARKVEAVHAANPAVPAGLADLLREMAGVLEMHMKKEELILFPAMRHNPQALVAQPIRQMRHEHDDHGEALRQIEAITGGLVLPQGACRSWQALYLGLGHLMGELMEHIHLENNVLFPRFEGEAAL</sequence>
<organism evidence="6 7">
    <name type="scientific">Tistrella arctica</name>
    <dbReference type="NCBI Taxonomy" id="3133430"/>
    <lineage>
        <taxon>Bacteria</taxon>
        <taxon>Pseudomonadati</taxon>
        <taxon>Pseudomonadota</taxon>
        <taxon>Alphaproteobacteria</taxon>
        <taxon>Geminicoccales</taxon>
        <taxon>Geminicoccaceae</taxon>
        <taxon>Tistrella</taxon>
    </lineage>
</organism>
<dbReference type="Pfam" id="PF01814">
    <property type="entry name" value="Hemerythrin"/>
    <property type="match status" value="1"/>
</dbReference>
<name>A0ABU9YKR1_9PROT</name>
<dbReference type="InterPro" id="IPR019903">
    <property type="entry name" value="RIC_family"/>
</dbReference>
<comment type="subcellular location">
    <subcellularLocation>
        <location evidence="1">Cytoplasm</location>
    </subcellularLocation>
</comment>
<evidence type="ECO:0000313" key="6">
    <source>
        <dbReference type="EMBL" id="MEN2989400.1"/>
    </source>
</evidence>
<dbReference type="CDD" id="cd12108">
    <property type="entry name" value="Hr-like"/>
    <property type="match status" value="1"/>
</dbReference>
<keyword evidence="2" id="KW-0963">Cytoplasm</keyword>
<evidence type="ECO:0000256" key="2">
    <source>
        <dbReference type="ARBA" id="ARBA00022490"/>
    </source>
</evidence>
<dbReference type="EMBL" id="JBBKTW010000005">
    <property type="protein sequence ID" value="MEN2989400.1"/>
    <property type="molecule type" value="Genomic_DNA"/>
</dbReference>
<dbReference type="Gene3D" id="1.20.120.520">
    <property type="entry name" value="nmb1532 protein domain like"/>
    <property type="match status" value="1"/>
</dbReference>
<evidence type="ECO:0000256" key="1">
    <source>
        <dbReference type="ARBA" id="ARBA00004496"/>
    </source>
</evidence>
<evidence type="ECO:0000256" key="3">
    <source>
        <dbReference type="ARBA" id="ARBA00022723"/>
    </source>
</evidence>
<dbReference type="RefSeq" id="WP_345932973.1">
    <property type="nucleotide sequence ID" value="NZ_JBBKTV010000004.1"/>
</dbReference>
<evidence type="ECO:0000259" key="5">
    <source>
        <dbReference type="Pfam" id="PF01814"/>
    </source>
</evidence>